<dbReference type="Proteomes" id="UP000006591">
    <property type="component" value="Chromosome 5"/>
</dbReference>
<feature type="region of interest" description="Disordered" evidence="1">
    <location>
        <begin position="42"/>
        <end position="177"/>
    </location>
</feature>
<keyword evidence="3" id="KW-1185">Reference proteome</keyword>
<evidence type="ECO:0000313" key="3">
    <source>
        <dbReference type="Proteomes" id="UP000006591"/>
    </source>
</evidence>
<feature type="compositionally biased region" description="Basic residues" evidence="1">
    <location>
        <begin position="8"/>
        <end position="20"/>
    </location>
</feature>
<organism evidence="2">
    <name type="scientific">Oryza nivara</name>
    <name type="common">Indian wild rice</name>
    <name type="synonym">Oryza sativa f. spontanea</name>
    <dbReference type="NCBI Taxonomy" id="4536"/>
    <lineage>
        <taxon>Eukaryota</taxon>
        <taxon>Viridiplantae</taxon>
        <taxon>Streptophyta</taxon>
        <taxon>Embryophyta</taxon>
        <taxon>Tracheophyta</taxon>
        <taxon>Spermatophyta</taxon>
        <taxon>Magnoliopsida</taxon>
        <taxon>Liliopsida</taxon>
        <taxon>Poales</taxon>
        <taxon>Poaceae</taxon>
        <taxon>BOP clade</taxon>
        <taxon>Oryzoideae</taxon>
        <taxon>Oryzeae</taxon>
        <taxon>Oryzinae</taxon>
        <taxon>Oryza</taxon>
    </lineage>
</organism>
<feature type="compositionally biased region" description="Basic residues" evidence="1">
    <location>
        <begin position="61"/>
        <end position="71"/>
    </location>
</feature>
<reference evidence="2" key="2">
    <citation type="submission" date="2018-04" db="EMBL/GenBank/DDBJ databases">
        <title>OnivRS2 (Oryza nivara Reference Sequence Version 2).</title>
        <authorList>
            <person name="Zhang J."/>
            <person name="Kudrna D."/>
            <person name="Lee S."/>
            <person name="Talag J."/>
            <person name="Rajasekar S."/>
            <person name="Welchert J."/>
            <person name="Hsing Y.-I."/>
            <person name="Wing R.A."/>
        </authorList>
    </citation>
    <scope>NUCLEOTIDE SEQUENCE [LARGE SCALE GENOMIC DNA]</scope>
    <source>
        <strain evidence="2">SL10</strain>
    </source>
</reference>
<reference evidence="2" key="1">
    <citation type="submission" date="2015-04" db="UniProtKB">
        <authorList>
            <consortium name="EnsemblPlants"/>
        </authorList>
    </citation>
    <scope>IDENTIFICATION</scope>
    <source>
        <strain evidence="2">SL10</strain>
    </source>
</reference>
<proteinExistence type="predicted"/>
<feature type="compositionally biased region" description="Basic and acidic residues" evidence="1">
    <location>
        <begin position="164"/>
        <end position="177"/>
    </location>
</feature>
<dbReference type="Gramene" id="ONIVA05G17090.1">
    <property type="protein sequence ID" value="ONIVA05G17090.1"/>
    <property type="gene ID" value="ONIVA05G17090"/>
</dbReference>
<evidence type="ECO:0000256" key="1">
    <source>
        <dbReference type="SAM" id="MobiDB-lite"/>
    </source>
</evidence>
<protein>
    <submittedName>
        <fullName evidence="2">Uncharacterized protein</fullName>
    </submittedName>
</protein>
<name>A0A0E0HEF6_ORYNI</name>
<feature type="region of interest" description="Disordered" evidence="1">
    <location>
        <begin position="1"/>
        <end position="30"/>
    </location>
</feature>
<dbReference type="EnsemblPlants" id="ONIVA05G17090.1">
    <property type="protein sequence ID" value="ONIVA05G17090.1"/>
    <property type="gene ID" value="ONIVA05G17090"/>
</dbReference>
<evidence type="ECO:0000313" key="2">
    <source>
        <dbReference type="EnsemblPlants" id="ONIVA05G17090.1"/>
    </source>
</evidence>
<dbReference type="HOGENOM" id="CLU_1520174_0_0_1"/>
<dbReference type="OMA" id="FYARPRG"/>
<accession>A0A0E0HEF6</accession>
<dbReference type="AlphaFoldDB" id="A0A0E0HEF6"/>
<sequence>MSGGATPRRARSGRRHRALGRIHAGQGSGGAVELWWRLSSHTASDPRRRHHLEGALSPPSSHRRFYARPRGCRSPDARSVVETLPGVEGPGEPSRRRSPPRPHRRPEVEGPVRSRAAAAELVTISHSCAPASPSPVPRSNPLRRVRRRPSPEERRAGAGGEEEGSQRRRREEGREPV</sequence>